<keyword evidence="5" id="KW-0646">Protease inhibitor</keyword>
<evidence type="ECO:0000256" key="7">
    <source>
        <dbReference type="ARBA" id="ARBA00023215"/>
    </source>
</evidence>
<feature type="domain" description="NTR" evidence="11">
    <location>
        <begin position="26"/>
        <end position="143"/>
    </location>
</feature>
<dbReference type="InterPro" id="IPR001134">
    <property type="entry name" value="Netrin_domain"/>
</dbReference>
<dbReference type="OMA" id="LWTDQFL"/>
<keyword evidence="12" id="KW-0378">Hydrolase</keyword>
<dbReference type="PANTHER" id="PTHR11844">
    <property type="entry name" value="METALLOPROTEASE INHIBITOR"/>
    <property type="match status" value="1"/>
</dbReference>
<keyword evidence="4" id="KW-0483">Metalloprotease inhibitor</keyword>
<keyword evidence="12" id="KW-0645">Protease</keyword>
<feature type="non-terminal residue" evidence="12">
    <location>
        <position position="215"/>
    </location>
</feature>
<evidence type="ECO:0000256" key="4">
    <source>
        <dbReference type="ARBA" id="ARBA00022608"/>
    </source>
</evidence>
<dbReference type="GO" id="GO:0005615">
    <property type="term" value="C:extracellular space"/>
    <property type="evidence" value="ECO:0007669"/>
    <property type="project" value="TreeGrafter"/>
</dbReference>
<proteinExistence type="inferred from homology"/>
<accession>A0A087TCZ6</accession>
<feature type="disulfide bond" evidence="9">
    <location>
        <begin position="145"/>
        <end position="192"/>
    </location>
</feature>
<feature type="chain" id="PRO_5001829534" evidence="10">
    <location>
        <begin position="26"/>
        <end position="215"/>
    </location>
</feature>
<dbReference type="CDD" id="cd03577">
    <property type="entry name" value="NTR_TIMP_like"/>
    <property type="match status" value="1"/>
</dbReference>
<dbReference type="PANTHER" id="PTHR11844:SF25">
    <property type="entry name" value="NTR DOMAIN-CONTAINING PROTEIN"/>
    <property type="match status" value="1"/>
</dbReference>
<keyword evidence="3" id="KW-0964">Secreted</keyword>
<dbReference type="GO" id="GO:0008237">
    <property type="term" value="F:metallopeptidase activity"/>
    <property type="evidence" value="ECO:0007669"/>
    <property type="project" value="UniProtKB-KW"/>
</dbReference>
<evidence type="ECO:0000313" key="13">
    <source>
        <dbReference type="Proteomes" id="UP000054359"/>
    </source>
</evidence>
<protein>
    <submittedName>
        <fullName evidence="12">Tissue inhibitor of metalloprotease</fullName>
    </submittedName>
</protein>
<dbReference type="InterPro" id="IPR027465">
    <property type="entry name" value="TIMP_C"/>
</dbReference>
<dbReference type="STRING" id="407821.A0A087TCZ6"/>
<feature type="binding site" evidence="8">
    <location>
        <position position="26"/>
    </location>
    <ligand>
        <name>Zn(2+)</name>
        <dbReference type="ChEBI" id="CHEBI:29105"/>
        <note>ligand shared with metalloproteinase partner</note>
    </ligand>
</feature>
<keyword evidence="6 9" id="KW-1015">Disulfide bond</keyword>
<dbReference type="Gene3D" id="3.90.370.10">
    <property type="entry name" value="Tissue inhibitor of metalloproteinase-1. Chain B, domain 1"/>
    <property type="match status" value="1"/>
</dbReference>
<reference evidence="12 13" key="1">
    <citation type="submission" date="2013-11" db="EMBL/GenBank/DDBJ databases">
        <title>Genome sequencing of Stegodyphus mimosarum.</title>
        <authorList>
            <person name="Bechsgaard J."/>
        </authorList>
    </citation>
    <scope>NUCLEOTIDE SEQUENCE [LARGE SCALE GENOMIC DNA]</scope>
</reference>
<gene>
    <name evidence="12" type="ORF">X975_10311</name>
</gene>
<dbReference type="InterPro" id="IPR001820">
    <property type="entry name" value="TIMP"/>
</dbReference>
<evidence type="ECO:0000256" key="5">
    <source>
        <dbReference type="ARBA" id="ARBA00022690"/>
    </source>
</evidence>
<dbReference type="SUPFAM" id="SSF50242">
    <property type="entry name" value="TIMP-like"/>
    <property type="match status" value="1"/>
</dbReference>
<dbReference type="GO" id="GO:0008191">
    <property type="term" value="F:metalloendopeptidase inhibitor activity"/>
    <property type="evidence" value="ECO:0007669"/>
    <property type="project" value="InterPro"/>
</dbReference>
<dbReference type="OrthoDB" id="6041373at2759"/>
<dbReference type="SMART" id="SM00206">
    <property type="entry name" value="NTR"/>
    <property type="match status" value="1"/>
</dbReference>
<evidence type="ECO:0000256" key="9">
    <source>
        <dbReference type="PIRSR" id="PIRSR601820-3"/>
    </source>
</evidence>
<dbReference type="InterPro" id="IPR008993">
    <property type="entry name" value="TIMP-like_OB-fold"/>
</dbReference>
<dbReference type="Proteomes" id="UP000054359">
    <property type="component" value="Unassembled WGS sequence"/>
</dbReference>
<keyword evidence="8" id="KW-0862">Zinc</keyword>
<dbReference type="GO" id="GO:0046872">
    <property type="term" value="F:metal ion binding"/>
    <property type="evidence" value="ECO:0007669"/>
    <property type="project" value="UniProtKB-KW"/>
</dbReference>
<dbReference type="GO" id="GO:0031012">
    <property type="term" value="C:extracellular matrix"/>
    <property type="evidence" value="ECO:0007669"/>
    <property type="project" value="TreeGrafter"/>
</dbReference>
<evidence type="ECO:0000256" key="1">
    <source>
        <dbReference type="ARBA" id="ARBA00004613"/>
    </source>
</evidence>
<dbReference type="GO" id="GO:0002020">
    <property type="term" value="F:protease binding"/>
    <property type="evidence" value="ECO:0007669"/>
    <property type="project" value="TreeGrafter"/>
</dbReference>
<comment type="subcellular location">
    <subcellularLocation>
        <location evidence="1">Secreted</location>
    </subcellularLocation>
</comment>
<dbReference type="PROSITE" id="PS50189">
    <property type="entry name" value="NTR"/>
    <property type="match status" value="1"/>
</dbReference>
<evidence type="ECO:0000256" key="10">
    <source>
        <dbReference type="SAM" id="SignalP"/>
    </source>
</evidence>
<keyword evidence="8" id="KW-0479">Metal-binding</keyword>
<dbReference type="EMBL" id="KK114647">
    <property type="protein sequence ID" value="KFM62985.1"/>
    <property type="molecule type" value="Genomic_DNA"/>
</dbReference>
<name>A0A087TCZ6_STEMI</name>
<feature type="disulfide bond" evidence="9">
    <location>
        <begin position="38"/>
        <end position="143"/>
    </location>
</feature>
<keyword evidence="7" id="KW-0481">Metalloenzyme inhibitor</keyword>
<feature type="signal peptide" evidence="10">
    <location>
        <begin position="1"/>
        <end position="25"/>
    </location>
</feature>
<dbReference type="Gene3D" id="2.40.50.120">
    <property type="match status" value="1"/>
</dbReference>
<comment type="similarity">
    <text evidence="2">Belongs to the protease inhibitor I35 (TIMP) family.</text>
</comment>
<evidence type="ECO:0000256" key="6">
    <source>
        <dbReference type="ARBA" id="ARBA00023157"/>
    </source>
</evidence>
<dbReference type="GO" id="GO:0006508">
    <property type="term" value="P:proteolysis"/>
    <property type="evidence" value="ECO:0007669"/>
    <property type="project" value="UniProtKB-KW"/>
</dbReference>
<keyword evidence="10" id="KW-0732">Signal</keyword>
<keyword evidence="13" id="KW-1185">Reference proteome</keyword>
<evidence type="ECO:0000259" key="11">
    <source>
        <dbReference type="PROSITE" id="PS50189"/>
    </source>
</evidence>
<feature type="disulfide bond" evidence="9">
    <location>
        <begin position="26"/>
        <end position="93"/>
    </location>
</feature>
<dbReference type="MEROPS" id="I35.005"/>
<sequence length="215" mass="24754">MMVSTMIWLLLGAFFLSSEISDVSSCSCMYSHPQEHYCVADFVAVLKVKSRGKGDGAITAYHIKVKKEFKMTEKARRALSQGLIWTSNHEAACGVSLHSTRYLIAGRIRGEKPFVSLCHFIQEWPKLSAKQKKGFRKLYQQGCRCKVRMPGYVKNVREPYCLWDTFRGKSDCQGLYSLCVPTVQNRNGTETCSWVSTSQYRRCMKERKHERDREP</sequence>
<keyword evidence="12" id="KW-0482">Metalloprotease</keyword>
<dbReference type="Pfam" id="PF00965">
    <property type="entry name" value="TIMP"/>
    <property type="match status" value="1"/>
</dbReference>
<evidence type="ECO:0000313" key="12">
    <source>
        <dbReference type="EMBL" id="KFM62985.1"/>
    </source>
</evidence>
<evidence type="ECO:0000256" key="8">
    <source>
        <dbReference type="PIRSR" id="PIRSR601820-1"/>
    </source>
</evidence>
<feature type="disulfide bond" evidence="9">
    <location>
        <begin position="28"/>
        <end position="118"/>
    </location>
</feature>
<organism evidence="12 13">
    <name type="scientific">Stegodyphus mimosarum</name>
    <name type="common">African social velvet spider</name>
    <dbReference type="NCBI Taxonomy" id="407821"/>
    <lineage>
        <taxon>Eukaryota</taxon>
        <taxon>Metazoa</taxon>
        <taxon>Ecdysozoa</taxon>
        <taxon>Arthropoda</taxon>
        <taxon>Chelicerata</taxon>
        <taxon>Arachnida</taxon>
        <taxon>Araneae</taxon>
        <taxon>Araneomorphae</taxon>
        <taxon>Entelegynae</taxon>
        <taxon>Eresoidea</taxon>
        <taxon>Eresidae</taxon>
        <taxon>Stegodyphus</taxon>
    </lineage>
</organism>
<dbReference type="GO" id="GO:0051045">
    <property type="term" value="P:negative regulation of membrane protein ectodomain proteolysis"/>
    <property type="evidence" value="ECO:0007669"/>
    <property type="project" value="TreeGrafter"/>
</dbReference>
<dbReference type="AlphaFoldDB" id="A0A087TCZ6"/>
<evidence type="ECO:0000256" key="2">
    <source>
        <dbReference type="ARBA" id="ARBA00011027"/>
    </source>
</evidence>
<evidence type="ECO:0000256" key="3">
    <source>
        <dbReference type="ARBA" id="ARBA00022525"/>
    </source>
</evidence>